<evidence type="ECO:0000313" key="2">
    <source>
        <dbReference type="Proteomes" id="UP000801492"/>
    </source>
</evidence>
<dbReference type="OrthoDB" id="6729311at2759"/>
<organism evidence="1 2">
    <name type="scientific">Ignelater luminosus</name>
    <name type="common">Cucubano</name>
    <name type="synonym">Pyrophorus luminosus</name>
    <dbReference type="NCBI Taxonomy" id="2038154"/>
    <lineage>
        <taxon>Eukaryota</taxon>
        <taxon>Metazoa</taxon>
        <taxon>Ecdysozoa</taxon>
        <taxon>Arthropoda</taxon>
        <taxon>Hexapoda</taxon>
        <taxon>Insecta</taxon>
        <taxon>Pterygota</taxon>
        <taxon>Neoptera</taxon>
        <taxon>Endopterygota</taxon>
        <taxon>Coleoptera</taxon>
        <taxon>Polyphaga</taxon>
        <taxon>Elateriformia</taxon>
        <taxon>Elateroidea</taxon>
        <taxon>Elateridae</taxon>
        <taxon>Agrypninae</taxon>
        <taxon>Pyrophorini</taxon>
        <taxon>Ignelater</taxon>
    </lineage>
</organism>
<accession>A0A8K0CNK8</accession>
<keyword evidence="2" id="KW-1185">Reference proteome</keyword>
<dbReference type="EMBL" id="VTPC01047371">
    <property type="protein sequence ID" value="KAF2890739.1"/>
    <property type="molecule type" value="Genomic_DNA"/>
</dbReference>
<evidence type="ECO:0008006" key="3">
    <source>
        <dbReference type="Google" id="ProtNLM"/>
    </source>
</evidence>
<comment type="caution">
    <text evidence="1">The sequence shown here is derived from an EMBL/GenBank/DDBJ whole genome shotgun (WGS) entry which is preliminary data.</text>
</comment>
<dbReference type="Proteomes" id="UP000801492">
    <property type="component" value="Unassembled WGS sequence"/>
</dbReference>
<evidence type="ECO:0000313" key="1">
    <source>
        <dbReference type="EMBL" id="KAF2890739.1"/>
    </source>
</evidence>
<gene>
    <name evidence="1" type="ORF">ILUMI_15435</name>
</gene>
<reference evidence="1" key="1">
    <citation type="submission" date="2019-08" db="EMBL/GenBank/DDBJ databases">
        <title>The genome of the North American firefly Photinus pyralis.</title>
        <authorList>
            <consortium name="Photinus pyralis genome working group"/>
            <person name="Fallon T.R."/>
            <person name="Sander Lower S.E."/>
            <person name="Weng J.-K."/>
        </authorList>
    </citation>
    <scope>NUCLEOTIDE SEQUENCE</scope>
    <source>
        <strain evidence="1">TRF0915ILg1</strain>
        <tissue evidence="1">Whole body</tissue>
    </source>
</reference>
<dbReference type="AlphaFoldDB" id="A0A8K0CNK8"/>
<protein>
    <recommendedName>
        <fullName evidence="3">HTH psq-type domain-containing protein</fullName>
    </recommendedName>
</protein>
<proteinExistence type="predicted"/>
<name>A0A8K0CNK8_IGNLU</name>
<sequence length="132" mass="15405">MKVAVKEVIENKSSLRKAAMRYNISKSAIARSVNKYKLLNDKENESFEYHPNYDIHKIFTDMQEKEKPEATSLARSTAFNKQNVNEFFSKYREVLKRNEYQPHPIWNMDETGLSTVQDVPKILAPKGIKHVT</sequence>